<organism evidence="1 2">
    <name type="scientific">Thermus thermophilus</name>
    <dbReference type="NCBI Taxonomy" id="274"/>
    <lineage>
        <taxon>Bacteria</taxon>
        <taxon>Thermotogati</taxon>
        <taxon>Deinococcota</taxon>
        <taxon>Deinococci</taxon>
        <taxon>Thermales</taxon>
        <taxon>Thermaceae</taxon>
        <taxon>Thermus</taxon>
    </lineage>
</organism>
<dbReference type="EMBL" id="AP024271">
    <property type="protein sequence ID" value="BCP67191.1"/>
    <property type="molecule type" value="Genomic_DNA"/>
</dbReference>
<evidence type="ECO:0000313" key="2">
    <source>
        <dbReference type="Proteomes" id="UP000596099"/>
    </source>
</evidence>
<gene>
    <name evidence="1" type="ORF">TthHB5018_b21250</name>
</gene>
<geneLocation type="plasmid" evidence="1 2">
    <name>pHB5018b</name>
</geneLocation>
<evidence type="ECO:0000313" key="1">
    <source>
        <dbReference type="EMBL" id="BCP67191.1"/>
    </source>
</evidence>
<dbReference type="AlphaFoldDB" id="A0A7R7YK48"/>
<name>A0A7R7YK48_THETH</name>
<accession>A0A7R7YK48</accession>
<dbReference type="RefSeq" id="WP_201351460.1">
    <property type="nucleotide sequence ID" value="NZ_AP024271.1"/>
</dbReference>
<dbReference type="Proteomes" id="UP000596099">
    <property type="component" value="Plasmid pHB5018b"/>
</dbReference>
<protein>
    <submittedName>
        <fullName evidence="1">Uncharacterized protein</fullName>
    </submittedName>
</protein>
<sequence length="128" mass="14675">MDLYDRLRRFEADLLAREPRDLALEGRWEWAMGAAAGVAIRLLYGRLPKGEDSPIPPSRLRALEERRRFSWEMAWRLLEERGLDLALRLAARHPEPSTPPGKDFGGAWIRGFAVGYFASRGLSFYLDS</sequence>
<keyword evidence="1" id="KW-0614">Plasmid</keyword>
<proteinExistence type="predicted"/>
<reference evidence="2" key="1">
    <citation type="submission" date="2021-01" db="EMBL/GenBank/DDBJ databases">
        <title>Complete Genome Sequence of Thermus thermophilus Strain HB5018, Isolated from Mine Onsen Hot Spring.</title>
        <authorList>
            <person name="Miyazaki K."/>
            <person name="Moriya T."/>
            <person name="Nemoto N."/>
            <person name="Oshima T."/>
            <person name="Yura K."/>
            <person name="Bessho Y."/>
        </authorList>
    </citation>
    <scope>NUCLEOTIDE SEQUENCE [LARGE SCALE GENOMIC DNA]</scope>
    <source>
        <strain evidence="2">HB5018</strain>
        <plasmid evidence="2">pHB5018b</plasmid>
    </source>
</reference>